<dbReference type="Gene3D" id="3.20.20.370">
    <property type="entry name" value="Glycoside hydrolase/deacetylase"/>
    <property type="match status" value="1"/>
</dbReference>
<keyword evidence="1" id="KW-0378">Hydrolase</keyword>
<reference evidence="1 2" key="1">
    <citation type="submission" date="2014-02" db="EMBL/GenBank/DDBJ databases">
        <authorList>
            <person name="Sears C."/>
            <person name="Carroll K."/>
            <person name="Sack B.R."/>
            <person name="Qadri F."/>
            <person name="Myers L.L."/>
            <person name="Chung G.-T."/>
            <person name="Escheverria P."/>
            <person name="Fraser C.M."/>
            <person name="Sadzewicz L."/>
            <person name="Shefchek K.A."/>
            <person name="Tallon L."/>
            <person name="Das S.P."/>
            <person name="Daugherty S."/>
            <person name="Mongodin E.F."/>
        </authorList>
    </citation>
    <scope>NUCLEOTIDE SEQUENCE [LARGE SCALE GENOMIC DNA]</scope>
    <source>
        <strain evidence="2">3988T(B)14</strain>
    </source>
</reference>
<proteinExistence type="predicted"/>
<comment type="caution">
    <text evidence="1">The sequence shown here is derived from an EMBL/GenBank/DDBJ whole genome shotgun (WGS) entry which is preliminary data.</text>
</comment>
<dbReference type="SUPFAM" id="SSF88713">
    <property type="entry name" value="Glycoside hydrolase/deacetylase"/>
    <property type="match status" value="1"/>
</dbReference>
<evidence type="ECO:0000313" key="2">
    <source>
        <dbReference type="Proteomes" id="UP000020529"/>
    </source>
</evidence>
<sequence length="377" mass="44114">MNKLKHYQSAIQYRLYAYINEHRGYVTDRKIVVIESDDWGSIRMPSIDVFHQMAALGLDTVGRCYNENDSLATKQDLSCLFDILSSYKDSNGHFAKITANTCVANPDFEKIKRSNFSSYFYEPFTMTLERYPNCSFDSWKEGITQHLFIPQFHGKEHLNVEKWMFELQNINSELRTCFEFQTWGIRYNNCQDSVLEAFLVCSDNSIKLQKQVLKEGMQLFQDIFGYTSKSFIAPCYTWNPDLNQTLKQIGVEFLQGGYSQYLSDINGSSNSLYHYMGEKNDYEQIYLVRNCFFEPTQDARLDKDFCLKGIAKAFRLKKPAIISAHRLNFIGSIRPQNRERNLRQFSELLKTILKLWPDVEFMSSDELGEVIRNNKIK</sequence>
<dbReference type="GO" id="GO:0016787">
    <property type="term" value="F:hydrolase activity"/>
    <property type="evidence" value="ECO:0007669"/>
    <property type="project" value="UniProtKB-KW"/>
</dbReference>
<gene>
    <name evidence="1" type="ORF">M124_4280</name>
</gene>
<organism evidence="1 2">
    <name type="scientific">Bacteroides fragilis str. 3988T(B)14</name>
    <dbReference type="NCBI Taxonomy" id="1339315"/>
    <lineage>
        <taxon>Bacteria</taxon>
        <taxon>Pseudomonadati</taxon>
        <taxon>Bacteroidota</taxon>
        <taxon>Bacteroidia</taxon>
        <taxon>Bacteroidales</taxon>
        <taxon>Bacteroidaceae</taxon>
        <taxon>Bacteroides</taxon>
    </lineage>
</organism>
<protein>
    <submittedName>
        <fullName evidence="1">Glycosyl hydrolase 57 family protein</fullName>
    </submittedName>
</protein>
<accession>A0A015U0W0</accession>
<dbReference type="GO" id="GO:0005975">
    <property type="term" value="P:carbohydrate metabolic process"/>
    <property type="evidence" value="ECO:0007669"/>
    <property type="project" value="InterPro"/>
</dbReference>
<dbReference type="EMBL" id="JGCY01000090">
    <property type="protein sequence ID" value="EXY76821.1"/>
    <property type="molecule type" value="Genomic_DNA"/>
</dbReference>
<evidence type="ECO:0000313" key="1">
    <source>
        <dbReference type="EMBL" id="EXY76821.1"/>
    </source>
</evidence>
<dbReference type="PATRIC" id="fig|1339315.3.peg.247"/>
<name>A0A015U0W0_BACFG</name>
<dbReference type="RefSeq" id="WP_122128234.1">
    <property type="nucleotide sequence ID" value="NZ_JGCY01000090.1"/>
</dbReference>
<dbReference type="InterPro" id="IPR011330">
    <property type="entry name" value="Glyco_hydro/deAcase_b/a-brl"/>
</dbReference>
<dbReference type="AlphaFoldDB" id="A0A015U0W0"/>
<dbReference type="Proteomes" id="UP000020529">
    <property type="component" value="Unassembled WGS sequence"/>
</dbReference>